<name>A0AA92C4Z6_RHIRH</name>
<dbReference type="Proteomes" id="UP000244335">
    <property type="component" value="Unassembled WGS sequence"/>
</dbReference>
<feature type="signal peptide" evidence="2">
    <location>
        <begin position="1"/>
        <end position="19"/>
    </location>
</feature>
<evidence type="ECO:0000313" key="4">
    <source>
        <dbReference type="EMBL" id="PVE55369.1"/>
    </source>
</evidence>
<accession>A0AA92C4Z6</accession>
<dbReference type="PROSITE" id="PS50830">
    <property type="entry name" value="TNASE_3"/>
    <property type="match status" value="1"/>
</dbReference>
<dbReference type="InterPro" id="IPR035437">
    <property type="entry name" value="SNase_OB-fold_sf"/>
</dbReference>
<sequence>MKCLFVIVLVALLPANVCASNVRVVDGDTLDVNGVRYRLHGIDAPEASQTCADRVGSRWDCGQAAINFIKKLVVTGSVTCDDRGKDAYGRTLAVCSAGKKDINAEMVRSGMAWAFRRYSLDYAPLETIAAGARVGVWQAETETPWDYRSQRWKSSDNSAPDPACPIKGNVSRKQEKIYHVPWSKDYGKTRIDENKGERWFCSEDEAIAAGWRAPSWGY</sequence>
<dbReference type="SMART" id="SM00318">
    <property type="entry name" value="SNc"/>
    <property type="match status" value="1"/>
</dbReference>
<evidence type="ECO:0000259" key="3">
    <source>
        <dbReference type="PROSITE" id="PS50830"/>
    </source>
</evidence>
<evidence type="ECO:0000256" key="2">
    <source>
        <dbReference type="SAM" id="SignalP"/>
    </source>
</evidence>
<dbReference type="AlphaFoldDB" id="A0AA92C4Z6"/>
<feature type="region of interest" description="Disordered" evidence="1">
    <location>
        <begin position="149"/>
        <end position="168"/>
    </location>
</feature>
<dbReference type="PANTHER" id="PTHR12302">
    <property type="entry name" value="EBNA2 BINDING PROTEIN P100"/>
    <property type="match status" value="1"/>
</dbReference>
<keyword evidence="2" id="KW-0732">Signal</keyword>
<proteinExistence type="predicted"/>
<evidence type="ECO:0000256" key="1">
    <source>
        <dbReference type="SAM" id="MobiDB-lite"/>
    </source>
</evidence>
<organism evidence="4 5">
    <name type="scientific">Rhizobium rhizogenes</name>
    <name type="common">Agrobacterium rhizogenes</name>
    <dbReference type="NCBI Taxonomy" id="359"/>
    <lineage>
        <taxon>Bacteria</taxon>
        <taxon>Pseudomonadati</taxon>
        <taxon>Pseudomonadota</taxon>
        <taxon>Alphaproteobacteria</taxon>
        <taxon>Hyphomicrobiales</taxon>
        <taxon>Rhizobiaceae</taxon>
        <taxon>Rhizobium/Agrobacterium group</taxon>
        <taxon>Rhizobium</taxon>
    </lineage>
</organism>
<evidence type="ECO:0000313" key="5">
    <source>
        <dbReference type="Proteomes" id="UP000244335"/>
    </source>
</evidence>
<dbReference type="PANTHER" id="PTHR12302:SF26">
    <property type="entry name" value="BLR1266 PROTEIN"/>
    <property type="match status" value="1"/>
</dbReference>
<feature type="domain" description="TNase-like" evidence="3">
    <location>
        <begin position="23"/>
        <end position="139"/>
    </location>
</feature>
<feature type="chain" id="PRO_5041648580" evidence="2">
    <location>
        <begin position="20"/>
        <end position="218"/>
    </location>
</feature>
<dbReference type="EMBL" id="QDFR01000002">
    <property type="protein sequence ID" value="PVE55369.1"/>
    <property type="molecule type" value="Genomic_DNA"/>
</dbReference>
<dbReference type="SUPFAM" id="SSF50199">
    <property type="entry name" value="Staphylococcal nuclease"/>
    <property type="match status" value="1"/>
</dbReference>
<comment type="caution">
    <text evidence="4">The sequence shown here is derived from an EMBL/GenBank/DDBJ whole genome shotgun (WGS) entry which is preliminary data.</text>
</comment>
<dbReference type="Gene3D" id="2.40.50.90">
    <property type="match status" value="1"/>
</dbReference>
<dbReference type="InterPro" id="IPR016071">
    <property type="entry name" value="Staphylococal_nuclease_OB-fold"/>
</dbReference>
<protein>
    <submittedName>
        <fullName evidence="4">Succinoglycan biosynthesis protein</fullName>
    </submittedName>
</protein>
<dbReference type="Pfam" id="PF00565">
    <property type="entry name" value="SNase"/>
    <property type="match status" value="1"/>
</dbReference>
<gene>
    <name evidence="4" type="ORF">DC430_09250</name>
</gene>
<reference evidence="4 5" key="1">
    <citation type="submission" date="2018-04" db="EMBL/GenBank/DDBJ databases">
        <authorList>
            <person name="Hagen T."/>
        </authorList>
    </citation>
    <scope>NUCLEOTIDE SEQUENCE [LARGE SCALE GENOMIC DNA]</scope>
    <source>
        <strain evidence="4 5">TPD7009</strain>
    </source>
</reference>